<dbReference type="SUPFAM" id="SSF81301">
    <property type="entry name" value="Nucleotidyltransferase"/>
    <property type="match status" value="1"/>
</dbReference>
<dbReference type="InterPro" id="IPR002934">
    <property type="entry name" value="Polymerase_NTP_transf_dom"/>
</dbReference>
<dbReference type="STRING" id="1817863.A2Y62_11490"/>
<dbReference type="CDD" id="cd05403">
    <property type="entry name" value="NT_KNTase_like"/>
    <property type="match status" value="1"/>
</dbReference>
<sequence>MHKLKEISQRKNERKAKLQASSESILIQLKSMGALKIVLFGSLAIGEVDVNSDLDLLVIMPSSRTGKEWMDIIYEKVERKIASDIIVYSLQEFQQKLPSSSFLQNIMQGKVLYEKTA</sequence>
<feature type="domain" description="Polymerase nucleotidyl transferase" evidence="2">
    <location>
        <begin position="30"/>
        <end position="106"/>
    </location>
</feature>
<reference evidence="3 4" key="1">
    <citation type="journal article" date="2016" name="Nat. Commun.">
        <title>Thousands of microbial genomes shed light on interconnected biogeochemical processes in an aquifer system.</title>
        <authorList>
            <person name="Anantharaman K."/>
            <person name="Brown C.T."/>
            <person name="Hug L.A."/>
            <person name="Sharon I."/>
            <person name="Castelle C.J."/>
            <person name="Probst A.J."/>
            <person name="Thomas B.C."/>
            <person name="Singh A."/>
            <person name="Wilkins M.J."/>
            <person name="Karaoz U."/>
            <person name="Brodie E.L."/>
            <person name="Williams K.H."/>
            <person name="Hubbard S.S."/>
            <person name="Banfield J.F."/>
        </authorList>
    </citation>
    <scope>NUCLEOTIDE SEQUENCE [LARGE SCALE GENOMIC DNA]</scope>
</reference>
<comment type="caution">
    <text evidence="3">The sequence shown here is derived from an EMBL/GenBank/DDBJ whole genome shotgun (WGS) entry which is preliminary data.</text>
</comment>
<feature type="compositionally biased region" description="Basic and acidic residues" evidence="1">
    <location>
        <begin position="1"/>
        <end position="11"/>
    </location>
</feature>
<dbReference type="Pfam" id="PF01909">
    <property type="entry name" value="NTP_transf_2"/>
    <property type="match status" value="1"/>
</dbReference>
<dbReference type="PANTHER" id="PTHR43449:SF3">
    <property type="entry name" value="POLYMERASE NUCLEOTIDYL TRANSFERASE DOMAIN-CONTAINING PROTEIN"/>
    <property type="match status" value="1"/>
</dbReference>
<dbReference type="GO" id="GO:0016779">
    <property type="term" value="F:nucleotidyltransferase activity"/>
    <property type="evidence" value="ECO:0007669"/>
    <property type="project" value="InterPro"/>
</dbReference>
<dbReference type="InterPro" id="IPR043519">
    <property type="entry name" value="NT_sf"/>
</dbReference>
<evidence type="ECO:0000259" key="2">
    <source>
        <dbReference type="Pfam" id="PF01909"/>
    </source>
</evidence>
<dbReference type="PANTHER" id="PTHR43449">
    <property type="entry name" value="NUCLEOTIDYLTRANSFERASE"/>
    <property type="match status" value="1"/>
</dbReference>
<name>A0A1F5VXY9_9BACT</name>
<gene>
    <name evidence="3" type="ORF">A2Y62_11490</name>
</gene>
<feature type="region of interest" description="Disordered" evidence="1">
    <location>
        <begin position="1"/>
        <end position="20"/>
    </location>
</feature>
<evidence type="ECO:0000313" key="4">
    <source>
        <dbReference type="Proteomes" id="UP000178943"/>
    </source>
</evidence>
<evidence type="ECO:0000256" key="1">
    <source>
        <dbReference type="SAM" id="MobiDB-lite"/>
    </source>
</evidence>
<dbReference type="Gene3D" id="3.30.460.10">
    <property type="entry name" value="Beta Polymerase, domain 2"/>
    <property type="match status" value="1"/>
</dbReference>
<proteinExistence type="predicted"/>
<dbReference type="AlphaFoldDB" id="A0A1F5VXY9"/>
<dbReference type="Proteomes" id="UP000178943">
    <property type="component" value="Unassembled WGS sequence"/>
</dbReference>
<accession>A0A1F5VXY9</accession>
<dbReference type="EMBL" id="MFGW01000002">
    <property type="protein sequence ID" value="OGF68314.1"/>
    <property type="molecule type" value="Genomic_DNA"/>
</dbReference>
<protein>
    <recommendedName>
        <fullName evidence="2">Polymerase nucleotidyl transferase domain-containing protein</fullName>
    </recommendedName>
</protein>
<organism evidence="3 4">
    <name type="scientific">Candidatus Fischerbacteria bacterium RBG_13_37_8</name>
    <dbReference type="NCBI Taxonomy" id="1817863"/>
    <lineage>
        <taxon>Bacteria</taxon>
        <taxon>Candidatus Fischeribacteriota</taxon>
    </lineage>
</organism>
<evidence type="ECO:0000313" key="3">
    <source>
        <dbReference type="EMBL" id="OGF68314.1"/>
    </source>
</evidence>